<dbReference type="GO" id="GO:0004497">
    <property type="term" value="F:monooxygenase activity"/>
    <property type="evidence" value="ECO:0007669"/>
    <property type="project" value="UniProtKB-KW"/>
</dbReference>
<dbReference type="PROSITE" id="PS00086">
    <property type="entry name" value="CYTOCHROME_P450"/>
    <property type="match status" value="1"/>
</dbReference>
<evidence type="ECO:0000256" key="8">
    <source>
        <dbReference type="PIRSR" id="PIRSR602403-1"/>
    </source>
</evidence>
<feature type="transmembrane region" description="Helical" evidence="10">
    <location>
        <begin position="6"/>
        <end position="25"/>
    </location>
</feature>
<dbReference type="GO" id="GO:0005506">
    <property type="term" value="F:iron ion binding"/>
    <property type="evidence" value="ECO:0007669"/>
    <property type="project" value="InterPro"/>
</dbReference>
<dbReference type="PANTHER" id="PTHR46206:SF1">
    <property type="entry name" value="P450, PUTATIVE (EUROFUNG)-RELATED"/>
    <property type="match status" value="1"/>
</dbReference>
<dbReference type="PRINTS" id="PR00465">
    <property type="entry name" value="EP450IV"/>
</dbReference>
<comment type="cofactor">
    <cofactor evidence="1 8">
        <name>heme</name>
        <dbReference type="ChEBI" id="CHEBI:30413"/>
    </cofactor>
</comment>
<keyword evidence="3 8" id="KW-0349">Heme</keyword>
<dbReference type="SUPFAM" id="SSF48264">
    <property type="entry name" value="Cytochrome P450"/>
    <property type="match status" value="1"/>
</dbReference>
<dbReference type="GO" id="GO:0020037">
    <property type="term" value="F:heme binding"/>
    <property type="evidence" value="ECO:0007669"/>
    <property type="project" value="InterPro"/>
</dbReference>
<evidence type="ECO:0000313" key="11">
    <source>
        <dbReference type="EMBL" id="KAF1989191.1"/>
    </source>
</evidence>
<dbReference type="InterPro" id="IPR001128">
    <property type="entry name" value="Cyt_P450"/>
</dbReference>
<protein>
    <submittedName>
        <fullName evidence="11">Cytochrome P450</fullName>
    </submittedName>
</protein>
<keyword evidence="10" id="KW-1133">Transmembrane helix</keyword>
<dbReference type="CDD" id="cd11041">
    <property type="entry name" value="CYP503A1-like"/>
    <property type="match status" value="1"/>
</dbReference>
<proteinExistence type="inferred from homology"/>
<evidence type="ECO:0000256" key="6">
    <source>
        <dbReference type="ARBA" id="ARBA00023004"/>
    </source>
</evidence>
<dbReference type="PANTHER" id="PTHR46206">
    <property type="entry name" value="CYTOCHROME P450"/>
    <property type="match status" value="1"/>
</dbReference>
<evidence type="ECO:0000256" key="7">
    <source>
        <dbReference type="ARBA" id="ARBA00023033"/>
    </source>
</evidence>
<evidence type="ECO:0000313" key="12">
    <source>
        <dbReference type="Proteomes" id="UP000800041"/>
    </source>
</evidence>
<dbReference type="GO" id="GO:0016705">
    <property type="term" value="F:oxidoreductase activity, acting on paired donors, with incorporation or reduction of molecular oxygen"/>
    <property type="evidence" value="ECO:0007669"/>
    <property type="project" value="InterPro"/>
</dbReference>
<keyword evidence="10" id="KW-0812">Transmembrane</keyword>
<keyword evidence="6 8" id="KW-0408">Iron</keyword>
<evidence type="ECO:0000256" key="3">
    <source>
        <dbReference type="ARBA" id="ARBA00022617"/>
    </source>
</evidence>
<feature type="binding site" description="axial binding residue" evidence="8">
    <location>
        <position position="486"/>
    </location>
    <ligand>
        <name>heme</name>
        <dbReference type="ChEBI" id="CHEBI:30413"/>
    </ligand>
    <ligandPart>
        <name>Fe</name>
        <dbReference type="ChEBI" id="CHEBI:18248"/>
    </ligandPart>
</feature>
<dbReference type="Proteomes" id="UP000800041">
    <property type="component" value="Unassembled WGS sequence"/>
</dbReference>
<evidence type="ECO:0000256" key="9">
    <source>
        <dbReference type="RuleBase" id="RU000461"/>
    </source>
</evidence>
<comment type="similarity">
    <text evidence="2 9">Belongs to the cytochrome P450 family.</text>
</comment>
<evidence type="ECO:0000256" key="5">
    <source>
        <dbReference type="ARBA" id="ARBA00023002"/>
    </source>
</evidence>
<gene>
    <name evidence="11" type="ORF">K402DRAFT_327251</name>
</gene>
<dbReference type="InterPro" id="IPR036396">
    <property type="entry name" value="Cyt_P450_sf"/>
</dbReference>
<dbReference type="OrthoDB" id="1844152at2759"/>
<evidence type="ECO:0000256" key="4">
    <source>
        <dbReference type="ARBA" id="ARBA00022723"/>
    </source>
</evidence>
<evidence type="ECO:0000256" key="10">
    <source>
        <dbReference type="SAM" id="Phobius"/>
    </source>
</evidence>
<organism evidence="11 12">
    <name type="scientific">Aulographum hederae CBS 113979</name>
    <dbReference type="NCBI Taxonomy" id="1176131"/>
    <lineage>
        <taxon>Eukaryota</taxon>
        <taxon>Fungi</taxon>
        <taxon>Dikarya</taxon>
        <taxon>Ascomycota</taxon>
        <taxon>Pezizomycotina</taxon>
        <taxon>Dothideomycetes</taxon>
        <taxon>Pleosporomycetidae</taxon>
        <taxon>Aulographales</taxon>
        <taxon>Aulographaceae</taxon>
    </lineage>
</organism>
<evidence type="ECO:0000256" key="2">
    <source>
        <dbReference type="ARBA" id="ARBA00010617"/>
    </source>
</evidence>
<keyword evidence="5 9" id="KW-0560">Oxidoreductase</keyword>
<name>A0A6G1H7L7_9PEZI</name>
<dbReference type="EMBL" id="ML977146">
    <property type="protein sequence ID" value="KAF1989191.1"/>
    <property type="molecule type" value="Genomic_DNA"/>
</dbReference>
<evidence type="ECO:0000256" key="1">
    <source>
        <dbReference type="ARBA" id="ARBA00001971"/>
    </source>
</evidence>
<accession>A0A6G1H7L7</accession>
<reference evidence="11" key="1">
    <citation type="journal article" date="2020" name="Stud. Mycol.">
        <title>101 Dothideomycetes genomes: a test case for predicting lifestyles and emergence of pathogens.</title>
        <authorList>
            <person name="Haridas S."/>
            <person name="Albert R."/>
            <person name="Binder M."/>
            <person name="Bloem J."/>
            <person name="Labutti K."/>
            <person name="Salamov A."/>
            <person name="Andreopoulos B."/>
            <person name="Baker S."/>
            <person name="Barry K."/>
            <person name="Bills G."/>
            <person name="Bluhm B."/>
            <person name="Cannon C."/>
            <person name="Castanera R."/>
            <person name="Culley D."/>
            <person name="Daum C."/>
            <person name="Ezra D."/>
            <person name="Gonzalez J."/>
            <person name="Henrissat B."/>
            <person name="Kuo A."/>
            <person name="Liang C."/>
            <person name="Lipzen A."/>
            <person name="Lutzoni F."/>
            <person name="Magnuson J."/>
            <person name="Mondo S."/>
            <person name="Nolan M."/>
            <person name="Ohm R."/>
            <person name="Pangilinan J."/>
            <person name="Park H.-J."/>
            <person name="Ramirez L."/>
            <person name="Alfaro M."/>
            <person name="Sun H."/>
            <person name="Tritt A."/>
            <person name="Yoshinaga Y."/>
            <person name="Zwiers L.-H."/>
            <person name="Turgeon B."/>
            <person name="Goodwin S."/>
            <person name="Spatafora J."/>
            <person name="Crous P."/>
            <person name="Grigoriev I."/>
        </authorList>
    </citation>
    <scope>NUCLEOTIDE SEQUENCE</scope>
    <source>
        <strain evidence="11">CBS 113979</strain>
    </source>
</reference>
<keyword evidence="7 9" id="KW-0503">Monooxygenase</keyword>
<dbReference type="InterPro" id="IPR017972">
    <property type="entry name" value="Cyt_P450_CS"/>
</dbReference>
<sequence length="609" mass="68241">MFSNAVLVGPALVFMLVFSSAVYIWQRFFSLRGLPDNLPWAGAEKGALSRAIASKRSLFGLKELIIDGYEKYSKRDQPFILPNLATGPEVVLPMTQMKWLLEQPDHVLSQHRVNFEFLHANRTMLHPKVARDAVHSRVIRRELTKDLDMYASDIVDEIEHSLALNWGTDIGVWKEVALYDTMLDVISRLSNRVLVGKTLCRNEEFLHSSSMFLKNMAVTAGLLNLCPDLLRPFASPFLMAYDYFHYRKIAKHIFPIVKERTPQFHAGMDYKNSDYSQHNDYIQWALHDAYSHDDPEERTPELISKRLAVLSFAAIQSSIITITNTLFDIAASPDALSIQSALREETASKTQDSSNFAWVRSDLRKLIRIDSAIRESMRLWGFISRGVMKSVVVPQGVTIPSGEHLPFGTKVGVTSYAVHHDESIYPNAMAYDPFRFSRLAEDPQFAEKTAEGEREREGTPEEALKAPGLITSTNTFMAFSHGRHACPGRFFAANQLKLLLAHIILHYDIEPIASRPENPWLNNAIGPPLWAKLRVQRRADPTSPPTTAASPVLNDDKAVLVPEVVEVKEVLVDAGLAVGEKKSGFGHGIVDDMLLAKIAFAGAPIRVEG</sequence>
<dbReference type="AlphaFoldDB" id="A0A6G1H7L7"/>
<dbReference type="InterPro" id="IPR002403">
    <property type="entry name" value="Cyt_P450_E_grp-IV"/>
</dbReference>
<keyword evidence="4 8" id="KW-0479">Metal-binding</keyword>
<keyword evidence="10" id="KW-0472">Membrane</keyword>
<dbReference type="Gene3D" id="1.10.630.10">
    <property type="entry name" value="Cytochrome P450"/>
    <property type="match status" value="1"/>
</dbReference>
<dbReference type="Pfam" id="PF00067">
    <property type="entry name" value="p450"/>
    <property type="match status" value="1"/>
</dbReference>
<keyword evidence="12" id="KW-1185">Reference proteome</keyword>